<dbReference type="AlphaFoldDB" id="A0A8S9V5Q6"/>
<evidence type="ECO:0000313" key="2">
    <source>
        <dbReference type="Proteomes" id="UP000704712"/>
    </source>
</evidence>
<name>A0A8S9V5Q6_PHYIN</name>
<dbReference type="EMBL" id="JAACNO010000565">
    <property type="protein sequence ID" value="KAF4146714.1"/>
    <property type="molecule type" value="Genomic_DNA"/>
</dbReference>
<protein>
    <submittedName>
        <fullName evidence="1">Uncharacterized protein</fullName>
    </submittedName>
</protein>
<comment type="caution">
    <text evidence="1">The sequence shown here is derived from an EMBL/GenBank/DDBJ whole genome shotgun (WGS) entry which is preliminary data.</text>
</comment>
<organism evidence="1 2">
    <name type="scientific">Phytophthora infestans</name>
    <name type="common">Potato late blight agent</name>
    <name type="synonym">Botrytis infestans</name>
    <dbReference type="NCBI Taxonomy" id="4787"/>
    <lineage>
        <taxon>Eukaryota</taxon>
        <taxon>Sar</taxon>
        <taxon>Stramenopiles</taxon>
        <taxon>Oomycota</taxon>
        <taxon>Peronosporomycetes</taxon>
        <taxon>Peronosporales</taxon>
        <taxon>Peronosporaceae</taxon>
        <taxon>Phytophthora</taxon>
    </lineage>
</organism>
<gene>
    <name evidence="1" type="ORF">GN958_ATG04093</name>
</gene>
<evidence type="ECO:0000313" key="1">
    <source>
        <dbReference type="EMBL" id="KAF4146714.1"/>
    </source>
</evidence>
<dbReference type="Proteomes" id="UP000704712">
    <property type="component" value="Unassembled WGS sequence"/>
</dbReference>
<reference evidence="1" key="1">
    <citation type="submission" date="2020-03" db="EMBL/GenBank/DDBJ databases">
        <title>Hybrid Assembly of Korean Phytophthora infestans isolates.</title>
        <authorList>
            <person name="Prokchorchik M."/>
            <person name="Lee Y."/>
            <person name="Seo J."/>
            <person name="Cho J.-H."/>
            <person name="Park Y.-E."/>
            <person name="Jang D.-C."/>
            <person name="Im J.-S."/>
            <person name="Choi J.-G."/>
            <person name="Park H.-J."/>
            <person name="Lee G.-B."/>
            <person name="Lee Y.-G."/>
            <person name="Hong S.-Y."/>
            <person name="Cho K."/>
            <person name="Sohn K.H."/>
        </authorList>
    </citation>
    <scope>NUCLEOTIDE SEQUENCE</scope>
    <source>
        <strain evidence="1">KR_2_A2</strain>
    </source>
</reference>
<accession>A0A8S9V5Q6</accession>
<proteinExistence type="predicted"/>
<sequence length="225" mass="25371">MALLACAAEKSSDGQSALAEKQVSIERSNARTEKRVVDEMNLPPHVDGKPRQQKIRHWASHGAMRRYVTVTHPRVLTVDIINLMHWASNTRSLTRVREVLEKHLVLLEDMVMSAKRLAVFEAKKTQNDNQYEQHATARGVDGRPDEVNLADSDSETQQYAVVKLKTNLVFFSSVLAMTSFYDTLKLAKAWPRNMAWLGQNWFDIKAGPVAVLAKETRTASLNADD</sequence>